<keyword evidence="1" id="KW-0805">Transcription regulation</keyword>
<dbReference type="Pfam" id="PF13377">
    <property type="entry name" value="Peripla_BP_3"/>
    <property type="match status" value="1"/>
</dbReference>
<comment type="caution">
    <text evidence="6">The sequence shown here is derived from an EMBL/GenBank/DDBJ whole genome shotgun (WGS) entry which is preliminary data.</text>
</comment>
<dbReference type="PANTHER" id="PTHR30146">
    <property type="entry name" value="LACI-RELATED TRANSCRIPTIONAL REPRESSOR"/>
    <property type="match status" value="1"/>
</dbReference>
<keyword evidence="2" id="KW-0238">DNA-binding</keyword>
<evidence type="ECO:0000259" key="5">
    <source>
        <dbReference type="PROSITE" id="PS50932"/>
    </source>
</evidence>
<dbReference type="AlphaFoldDB" id="A0A158CFX2"/>
<dbReference type="SUPFAM" id="SSF53822">
    <property type="entry name" value="Periplasmic binding protein-like I"/>
    <property type="match status" value="1"/>
</dbReference>
<keyword evidence="3" id="KW-0804">Transcription</keyword>
<evidence type="ECO:0000256" key="4">
    <source>
        <dbReference type="SAM" id="MobiDB-lite"/>
    </source>
</evidence>
<sequence>MIGISWKPNKMRLKPTTPPAPPKRRPRTAAKTVRITDVAISAGVSPITVSRVINAPETVAPETRARVRQAVAQLGYVPNRLAGGLSSAKSRLIAAIVPTVAHSLFSETVQVFSDTMSRAGYQVLLGLSGYSDEDEDQLLDAILSRRPEGVFLTGVAHTPTLRERLRKIGIPIVETWDMSDDPIDMLVGFSHYRIGVAVAERFLARGSRRPALVSADDQRALARRRGFIDTLTQRGIADVAELLMPPPSSVALGKQGLQRILETRPGVDAIFCSSDLLALGVVSEARRLAIDVPGRIAVCGFGALEFTADTTPALTTVRVDGKRIGATAARCLIDRFGGNTEKTLVDVGFDLVERETL</sequence>
<protein>
    <submittedName>
        <fullName evidence="6">LacI family transcription regulator</fullName>
    </submittedName>
</protein>
<evidence type="ECO:0000256" key="1">
    <source>
        <dbReference type="ARBA" id="ARBA00023015"/>
    </source>
</evidence>
<dbReference type="STRING" id="1777140.AWB79_05300"/>
<feature type="region of interest" description="Disordered" evidence="4">
    <location>
        <begin position="1"/>
        <end position="28"/>
    </location>
</feature>
<dbReference type="Proteomes" id="UP000054851">
    <property type="component" value="Unassembled WGS sequence"/>
</dbReference>
<accession>A0A158CFX2</accession>
<dbReference type="Gene3D" id="3.40.50.2300">
    <property type="match status" value="2"/>
</dbReference>
<organism evidence="6 7">
    <name type="scientific">Caballeronia hypogeia</name>
    <dbReference type="NCBI Taxonomy" id="1777140"/>
    <lineage>
        <taxon>Bacteria</taxon>
        <taxon>Pseudomonadati</taxon>
        <taxon>Pseudomonadota</taxon>
        <taxon>Betaproteobacteria</taxon>
        <taxon>Burkholderiales</taxon>
        <taxon>Burkholderiaceae</taxon>
        <taxon>Caballeronia</taxon>
    </lineage>
</organism>
<dbReference type="GO" id="GO:0003700">
    <property type="term" value="F:DNA-binding transcription factor activity"/>
    <property type="evidence" value="ECO:0007669"/>
    <property type="project" value="TreeGrafter"/>
</dbReference>
<dbReference type="SUPFAM" id="SSF47413">
    <property type="entry name" value="lambda repressor-like DNA-binding domains"/>
    <property type="match status" value="1"/>
</dbReference>
<dbReference type="CDD" id="cd01392">
    <property type="entry name" value="HTH_LacI"/>
    <property type="match status" value="1"/>
</dbReference>
<evidence type="ECO:0000256" key="3">
    <source>
        <dbReference type="ARBA" id="ARBA00023163"/>
    </source>
</evidence>
<dbReference type="Gene3D" id="1.10.260.40">
    <property type="entry name" value="lambda repressor-like DNA-binding domains"/>
    <property type="match status" value="1"/>
</dbReference>
<gene>
    <name evidence="6" type="ORF">AWB79_05300</name>
</gene>
<evidence type="ECO:0000256" key="2">
    <source>
        <dbReference type="ARBA" id="ARBA00023125"/>
    </source>
</evidence>
<dbReference type="InterPro" id="IPR046335">
    <property type="entry name" value="LacI/GalR-like_sensor"/>
</dbReference>
<dbReference type="EMBL" id="FCOA02000022">
    <property type="protein sequence ID" value="SAK81225.1"/>
    <property type="molecule type" value="Genomic_DNA"/>
</dbReference>
<name>A0A158CFX2_9BURK</name>
<dbReference type="CDD" id="cd01575">
    <property type="entry name" value="PBP1_GntR"/>
    <property type="match status" value="1"/>
</dbReference>
<dbReference type="InterPro" id="IPR010982">
    <property type="entry name" value="Lambda_DNA-bd_dom_sf"/>
</dbReference>
<dbReference type="PROSITE" id="PS00356">
    <property type="entry name" value="HTH_LACI_1"/>
    <property type="match status" value="1"/>
</dbReference>
<reference evidence="6" key="1">
    <citation type="submission" date="2016-01" db="EMBL/GenBank/DDBJ databases">
        <authorList>
            <person name="Peeters C."/>
        </authorList>
    </citation>
    <scope>NUCLEOTIDE SEQUENCE</scope>
    <source>
        <strain evidence="6">LMG 29322</strain>
    </source>
</reference>
<evidence type="ECO:0000313" key="6">
    <source>
        <dbReference type="EMBL" id="SAK81225.1"/>
    </source>
</evidence>
<dbReference type="InterPro" id="IPR028082">
    <property type="entry name" value="Peripla_BP_I"/>
</dbReference>
<dbReference type="PANTHER" id="PTHR30146:SF33">
    <property type="entry name" value="TRANSCRIPTIONAL REGULATOR"/>
    <property type="match status" value="1"/>
</dbReference>
<keyword evidence="7" id="KW-1185">Reference proteome</keyword>
<evidence type="ECO:0000313" key="7">
    <source>
        <dbReference type="Proteomes" id="UP000054851"/>
    </source>
</evidence>
<dbReference type="GO" id="GO:0000976">
    <property type="term" value="F:transcription cis-regulatory region binding"/>
    <property type="evidence" value="ECO:0007669"/>
    <property type="project" value="TreeGrafter"/>
</dbReference>
<dbReference type="InterPro" id="IPR000843">
    <property type="entry name" value="HTH_LacI"/>
</dbReference>
<dbReference type="PROSITE" id="PS50932">
    <property type="entry name" value="HTH_LACI_2"/>
    <property type="match status" value="1"/>
</dbReference>
<feature type="domain" description="HTH lacI-type" evidence="5">
    <location>
        <begin position="33"/>
        <end position="87"/>
    </location>
</feature>
<dbReference type="SMART" id="SM00354">
    <property type="entry name" value="HTH_LACI"/>
    <property type="match status" value="1"/>
</dbReference>
<dbReference type="Pfam" id="PF00356">
    <property type="entry name" value="LacI"/>
    <property type="match status" value="1"/>
</dbReference>
<proteinExistence type="predicted"/>